<dbReference type="RefSeq" id="WP_091974557.1">
    <property type="nucleotide sequence ID" value="NZ_FOPM01000027.1"/>
</dbReference>
<evidence type="ECO:0000256" key="1">
    <source>
        <dbReference type="SAM" id="SignalP"/>
    </source>
</evidence>
<name>A0A1I2WSL5_9HYPH</name>
<protein>
    <submittedName>
        <fullName evidence="2">Uncharacterized protein</fullName>
    </submittedName>
</protein>
<accession>A0A1I2WSL5</accession>
<dbReference type="AlphaFoldDB" id="A0A1I2WSL5"/>
<dbReference type="Proteomes" id="UP000199229">
    <property type="component" value="Unassembled WGS sequence"/>
</dbReference>
<dbReference type="STRING" id="582675.SAMN05192565_1273"/>
<gene>
    <name evidence="2" type="ORF">SAMN05192565_1273</name>
</gene>
<evidence type="ECO:0000313" key="2">
    <source>
        <dbReference type="EMBL" id="SFH04333.1"/>
    </source>
</evidence>
<evidence type="ECO:0000313" key="3">
    <source>
        <dbReference type="Proteomes" id="UP000199229"/>
    </source>
</evidence>
<proteinExistence type="predicted"/>
<feature type="chain" id="PRO_5011727507" evidence="1">
    <location>
        <begin position="20"/>
        <end position="201"/>
    </location>
</feature>
<keyword evidence="1" id="KW-0732">Signal</keyword>
<sequence length="201" mass="20254">MQRIALILTGALLAIGAQAAGPGGENAIDLSAYATKDAVTALQSRIPSFATVMPKAEAGASNLGTVPQIPYADHQHPRLTATAKGTLDGTGNATVVFTQVFDAEPAVTVISVGAKSAGWAVPDFDVTFVTSAQGKFTGCTVYGRRARRLPPQPLAASPLALTTLLTGVITGVNAIAASITGYDATEDAAGAGFSLIAVKAS</sequence>
<dbReference type="EMBL" id="FOPM01000027">
    <property type="protein sequence ID" value="SFH04333.1"/>
    <property type="molecule type" value="Genomic_DNA"/>
</dbReference>
<keyword evidence="3" id="KW-1185">Reference proteome</keyword>
<reference evidence="3" key="1">
    <citation type="submission" date="2016-10" db="EMBL/GenBank/DDBJ databases">
        <authorList>
            <person name="Varghese N."/>
            <person name="Submissions S."/>
        </authorList>
    </citation>
    <scope>NUCLEOTIDE SEQUENCE [LARGE SCALE GENOMIC DNA]</scope>
    <source>
        <strain evidence="3">Gh-105</strain>
    </source>
</reference>
<organism evidence="2 3">
    <name type="scientific">Methylobacterium gossipiicola</name>
    <dbReference type="NCBI Taxonomy" id="582675"/>
    <lineage>
        <taxon>Bacteria</taxon>
        <taxon>Pseudomonadati</taxon>
        <taxon>Pseudomonadota</taxon>
        <taxon>Alphaproteobacteria</taxon>
        <taxon>Hyphomicrobiales</taxon>
        <taxon>Methylobacteriaceae</taxon>
        <taxon>Methylobacterium</taxon>
    </lineage>
</organism>
<feature type="signal peptide" evidence="1">
    <location>
        <begin position="1"/>
        <end position="19"/>
    </location>
</feature>